<feature type="transmembrane region" description="Helical" evidence="5">
    <location>
        <begin position="248"/>
        <end position="266"/>
    </location>
</feature>
<organism evidence="7 8">
    <name type="scientific">Photobacterium halotolerans</name>
    <dbReference type="NCBI Taxonomy" id="265726"/>
    <lineage>
        <taxon>Bacteria</taxon>
        <taxon>Pseudomonadati</taxon>
        <taxon>Pseudomonadota</taxon>
        <taxon>Gammaproteobacteria</taxon>
        <taxon>Vibrionales</taxon>
        <taxon>Vibrionaceae</taxon>
        <taxon>Photobacterium</taxon>
    </lineage>
</organism>
<dbReference type="InterPro" id="IPR011701">
    <property type="entry name" value="MFS"/>
</dbReference>
<dbReference type="GO" id="GO:0022857">
    <property type="term" value="F:transmembrane transporter activity"/>
    <property type="evidence" value="ECO:0007669"/>
    <property type="project" value="InterPro"/>
</dbReference>
<evidence type="ECO:0000313" key="7">
    <source>
        <dbReference type="EMBL" id="KKC98465.1"/>
    </source>
</evidence>
<dbReference type="GO" id="GO:0005886">
    <property type="term" value="C:plasma membrane"/>
    <property type="evidence" value="ECO:0007669"/>
    <property type="project" value="TreeGrafter"/>
</dbReference>
<name>A0A0F5V8F6_9GAMM</name>
<feature type="domain" description="Major facilitator superfamily (MFS) profile" evidence="6">
    <location>
        <begin position="8"/>
        <end position="389"/>
    </location>
</feature>
<dbReference type="InterPro" id="IPR036259">
    <property type="entry name" value="MFS_trans_sf"/>
</dbReference>
<dbReference type="PATRIC" id="fig|265726.11.peg.1860"/>
<evidence type="ECO:0000256" key="5">
    <source>
        <dbReference type="SAM" id="Phobius"/>
    </source>
</evidence>
<feature type="transmembrane region" description="Helical" evidence="5">
    <location>
        <begin position="366"/>
        <end position="385"/>
    </location>
</feature>
<proteinExistence type="predicted"/>
<evidence type="ECO:0000313" key="8">
    <source>
        <dbReference type="Proteomes" id="UP000033633"/>
    </source>
</evidence>
<dbReference type="InterPro" id="IPR001958">
    <property type="entry name" value="Tet-R_TetA/multi-R_MdtG-like"/>
</dbReference>
<dbReference type="AlphaFoldDB" id="A0A0F5V8F6"/>
<dbReference type="Proteomes" id="UP000033633">
    <property type="component" value="Unassembled WGS sequence"/>
</dbReference>
<gene>
    <name evidence="7" type="ORF">KY46_17890</name>
</gene>
<protein>
    <submittedName>
        <fullName evidence="7">Major facilitator transporter</fullName>
    </submittedName>
</protein>
<reference evidence="7 8" key="1">
    <citation type="submission" date="2014-12" db="EMBL/GenBank/DDBJ databases">
        <title>Mercury Reductase activity and rhizosphere competence traits in the genome of root associated Photobacterium halotolerans MELD1.</title>
        <authorList>
            <person name="Mathew D.C."/>
            <person name="Huang C.-C."/>
        </authorList>
    </citation>
    <scope>NUCLEOTIDE SEQUENCE [LARGE SCALE GENOMIC DNA]</scope>
    <source>
        <strain evidence="7 8">MELD1</strain>
    </source>
</reference>
<feature type="transmembrane region" description="Helical" evidence="5">
    <location>
        <begin position="212"/>
        <end position="236"/>
    </location>
</feature>
<evidence type="ECO:0000256" key="1">
    <source>
        <dbReference type="ARBA" id="ARBA00004141"/>
    </source>
</evidence>
<evidence type="ECO:0000256" key="3">
    <source>
        <dbReference type="ARBA" id="ARBA00022989"/>
    </source>
</evidence>
<comment type="subcellular location">
    <subcellularLocation>
        <location evidence="1">Membrane</location>
        <topology evidence="1">Multi-pass membrane protein</topology>
    </subcellularLocation>
</comment>
<dbReference type="PANTHER" id="PTHR23502:SF75">
    <property type="entry name" value="MULTIDRUG RESISTANCE PROTEIN D"/>
    <property type="match status" value="1"/>
</dbReference>
<accession>A0A0F5V8F6</accession>
<feature type="transmembrane region" description="Helical" evidence="5">
    <location>
        <begin position="45"/>
        <end position="62"/>
    </location>
</feature>
<feature type="transmembrane region" description="Helical" evidence="5">
    <location>
        <begin position="74"/>
        <end position="92"/>
    </location>
</feature>
<keyword evidence="8" id="KW-1185">Reference proteome</keyword>
<dbReference type="CDD" id="cd17320">
    <property type="entry name" value="MFS_MdfA_MDR_like"/>
    <property type="match status" value="1"/>
</dbReference>
<dbReference type="SUPFAM" id="SSF103473">
    <property type="entry name" value="MFS general substrate transporter"/>
    <property type="match status" value="1"/>
</dbReference>
<feature type="transmembrane region" description="Helical" evidence="5">
    <location>
        <begin position="9"/>
        <end position="33"/>
    </location>
</feature>
<evidence type="ECO:0000256" key="2">
    <source>
        <dbReference type="ARBA" id="ARBA00022692"/>
    </source>
</evidence>
<dbReference type="RefSeq" id="WP_046221984.1">
    <property type="nucleotide sequence ID" value="NZ_JWYV01000019.1"/>
</dbReference>
<dbReference type="PROSITE" id="PS50850">
    <property type="entry name" value="MFS"/>
    <property type="match status" value="1"/>
</dbReference>
<feature type="transmembrane region" description="Helical" evidence="5">
    <location>
        <begin position="339"/>
        <end position="360"/>
    </location>
</feature>
<dbReference type="STRING" id="265726.KY46_17890"/>
<keyword evidence="4 5" id="KW-0472">Membrane</keyword>
<feature type="transmembrane region" description="Helical" evidence="5">
    <location>
        <begin position="158"/>
        <end position="181"/>
    </location>
</feature>
<evidence type="ECO:0000256" key="4">
    <source>
        <dbReference type="ARBA" id="ARBA00023136"/>
    </source>
</evidence>
<dbReference type="EMBL" id="JWYV01000019">
    <property type="protein sequence ID" value="KKC98465.1"/>
    <property type="molecule type" value="Genomic_DNA"/>
</dbReference>
<dbReference type="GO" id="GO:1990961">
    <property type="term" value="P:xenobiotic detoxification by transmembrane export across the plasma membrane"/>
    <property type="evidence" value="ECO:0007669"/>
    <property type="project" value="TreeGrafter"/>
</dbReference>
<dbReference type="OrthoDB" id="9814303at2"/>
<dbReference type="InterPro" id="IPR020846">
    <property type="entry name" value="MFS_dom"/>
</dbReference>
<keyword evidence="2 5" id="KW-0812">Transmembrane</keyword>
<dbReference type="PRINTS" id="PR01035">
    <property type="entry name" value="TCRTETA"/>
</dbReference>
<dbReference type="Gene3D" id="1.20.1720.10">
    <property type="entry name" value="Multidrug resistance protein D"/>
    <property type="match status" value="1"/>
</dbReference>
<sequence>MPAFNWKPLLFACLIVSIGQLSLGLVFPLLPWIGHDLAISSEQTQLLVAIYLLGFGPSQLIYGPLSDVFGRRPVLLTGVLIALLGVSVVLFLSDSFSGLLIGRFIQGCGAGSVSVLARATIRDSYQKQNLAKAMTWLAIVAAFTPIMAPVIGGMINHYLGWLSAFIGLVVYIALIWLLLVFSFRETLNTSVQAPSVKKLVGNYLSLFRERHFMTFAGIGWINFAMVILAISQMPYIMQVQIGLSSDQYALWAMVPACGLLFGGLLCQRLRPKLGTARMLQLAPCMQLISAALYLLAPVDAVWMSAAHFMLAVTNGIAFPCAQSMLLIPYSEKAGTVSALSGACQMVAASVISHFLLQVGISQPWHLGGVLLGASLIGILLVHLGISSESGRQALLELSQP</sequence>
<dbReference type="Pfam" id="PF07690">
    <property type="entry name" value="MFS_1"/>
    <property type="match status" value="1"/>
</dbReference>
<dbReference type="PANTHER" id="PTHR23502">
    <property type="entry name" value="MAJOR FACILITATOR SUPERFAMILY"/>
    <property type="match status" value="1"/>
</dbReference>
<evidence type="ECO:0000259" key="6">
    <source>
        <dbReference type="PROSITE" id="PS50850"/>
    </source>
</evidence>
<keyword evidence="3 5" id="KW-1133">Transmembrane helix</keyword>
<feature type="transmembrane region" description="Helical" evidence="5">
    <location>
        <begin position="104"/>
        <end position="121"/>
    </location>
</feature>
<feature type="transmembrane region" description="Helical" evidence="5">
    <location>
        <begin position="133"/>
        <end position="152"/>
    </location>
</feature>
<comment type="caution">
    <text evidence="7">The sequence shown here is derived from an EMBL/GenBank/DDBJ whole genome shotgun (WGS) entry which is preliminary data.</text>
</comment>